<feature type="transmembrane region" description="Helical" evidence="6">
    <location>
        <begin position="166"/>
        <end position="186"/>
    </location>
</feature>
<organism evidence="7">
    <name type="scientific">freshwater metagenome</name>
    <dbReference type="NCBI Taxonomy" id="449393"/>
    <lineage>
        <taxon>unclassified sequences</taxon>
        <taxon>metagenomes</taxon>
        <taxon>ecological metagenomes</taxon>
    </lineage>
</organism>
<dbReference type="GO" id="GO:0005886">
    <property type="term" value="C:plasma membrane"/>
    <property type="evidence" value="ECO:0007669"/>
    <property type="project" value="UniProtKB-SubCell"/>
</dbReference>
<feature type="transmembrane region" description="Helical" evidence="6">
    <location>
        <begin position="12"/>
        <end position="30"/>
    </location>
</feature>
<feature type="transmembrane region" description="Helical" evidence="6">
    <location>
        <begin position="324"/>
        <end position="348"/>
    </location>
</feature>
<keyword evidence="4 6" id="KW-1133">Transmembrane helix</keyword>
<dbReference type="EMBL" id="CAFBOR010000039">
    <property type="protein sequence ID" value="CAB4982167.1"/>
    <property type="molecule type" value="Genomic_DNA"/>
</dbReference>
<reference evidence="7" key="1">
    <citation type="submission" date="2020-05" db="EMBL/GenBank/DDBJ databases">
        <authorList>
            <person name="Chiriac C."/>
            <person name="Salcher M."/>
            <person name="Ghai R."/>
            <person name="Kavagutti S V."/>
        </authorList>
    </citation>
    <scope>NUCLEOTIDE SEQUENCE</scope>
</reference>
<evidence type="ECO:0000256" key="3">
    <source>
        <dbReference type="ARBA" id="ARBA00022692"/>
    </source>
</evidence>
<dbReference type="PANTHER" id="PTHR30250:SF11">
    <property type="entry name" value="O-ANTIGEN TRANSPORTER-RELATED"/>
    <property type="match status" value="1"/>
</dbReference>
<feature type="transmembrane region" description="Helical" evidence="6">
    <location>
        <begin position="105"/>
        <end position="132"/>
    </location>
</feature>
<feature type="transmembrane region" description="Helical" evidence="6">
    <location>
        <begin position="36"/>
        <end position="54"/>
    </location>
</feature>
<sequence>MLNGASSSIAGRYGVAVLGWFGTVLIVQHLTERAWGQLSFVLGLLGIVGLISDFRLGRIVLAEVIEAEEKVGEIVGAYIGLRTAIGLFAYAIAMAWVTIGSYPSNVVVVTAVAGLNLVILSAGWGIGLLFTARLWMRSVAIALFAGQAVQLALTVAIVFGGVSSPIAFASATVLNSLVFVVLLLFASRNVATLRVRVDLHRWGLWLREAAPLALGSALDTVYFRIDIVMLSVLGTFRAVGSYSVAYKFSDLLGAVPGAVIAPASALLIGHWAKENLGAFHKTVRQAYLLLIVAAVGAGVGFFLVADHLVPLLYTARYSSSTYAARLLVIGQTVHFFTLLWLIILIAVGKRLLYPLVMLIGVVMNVGLNLVLIPRFSFNGSGWATIVTEIVVCIALGIGALRVNGVRPLPIMATAKTVFAALVMIGIWFASERFMPWWLAVSIAGLGFFLVLHFLQIDGPGGLRALAREAHMADQPTEIDPSQLDPGRS</sequence>
<name>A0A6J7MN37_9ZZZZ</name>
<feature type="transmembrane region" description="Helical" evidence="6">
    <location>
        <begin position="381"/>
        <end position="400"/>
    </location>
</feature>
<dbReference type="InterPro" id="IPR050833">
    <property type="entry name" value="Poly_Biosynth_Transport"/>
</dbReference>
<keyword evidence="3 6" id="KW-0812">Transmembrane</keyword>
<evidence type="ECO:0000256" key="2">
    <source>
        <dbReference type="ARBA" id="ARBA00022475"/>
    </source>
</evidence>
<feature type="transmembrane region" description="Helical" evidence="6">
    <location>
        <begin position="436"/>
        <end position="454"/>
    </location>
</feature>
<keyword evidence="5 6" id="KW-0472">Membrane</keyword>
<accession>A0A6J7MN37</accession>
<feature type="transmembrane region" description="Helical" evidence="6">
    <location>
        <begin position="75"/>
        <end position="99"/>
    </location>
</feature>
<evidence type="ECO:0000256" key="1">
    <source>
        <dbReference type="ARBA" id="ARBA00004651"/>
    </source>
</evidence>
<comment type="subcellular location">
    <subcellularLocation>
        <location evidence="1">Cell membrane</location>
        <topology evidence="1">Multi-pass membrane protein</topology>
    </subcellularLocation>
</comment>
<feature type="transmembrane region" description="Helical" evidence="6">
    <location>
        <begin position="355"/>
        <end position="375"/>
    </location>
</feature>
<evidence type="ECO:0000256" key="4">
    <source>
        <dbReference type="ARBA" id="ARBA00022989"/>
    </source>
</evidence>
<evidence type="ECO:0000313" key="7">
    <source>
        <dbReference type="EMBL" id="CAB4982167.1"/>
    </source>
</evidence>
<proteinExistence type="predicted"/>
<gene>
    <name evidence="7" type="ORF">UFOPK3974_00423</name>
</gene>
<feature type="transmembrane region" description="Helical" evidence="6">
    <location>
        <begin position="284"/>
        <end position="304"/>
    </location>
</feature>
<dbReference type="PANTHER" id="PTHR30250">
    <property type="entry name" value="PST FAMILY PREDICTED COLANIC ACID TRANSPORTER"/>
    <property type="match status" value="1"/>
</dbReference>
<keyword evidence="2" id="KW-1003">Cell membrane</keyword>
<protein>
    <submittedName>
        <fullName evidence="7">Unannotated protein</fullName>
    </submittedName>
</protein>
<feature type="transmembrane region" description="Helical" evidence="6">
    <location>
        <begin position="139"/>
        <end position="160"/>
    </location>
</feature>
<dbReference type="AlphaFoldDB" id="A0A6J7MN37"/>
<feature type="transmembrane region" description="Helical" evidence="6">
    <location>
        <begin position="412"/>
        <end position="430"/>
    </location>
</feature>
<evidence type="ECO:0000256" key="6">
    <source>
        <dbReference type="SAM" id="Phobius"/>
    </source>
</evidence>
<evidence type="ECO:0000256" key="5">
    <source>
        <dbReference type="ARBA" id="ARBA00023136"/>
    </source>
</evidence>
<feature type="transmembrane region" description="Helical" evidence="6">
    <location>
        <begin position="251"/>
        <end position="272"/>
    </location>
</feature>